<dbReference type="InterPro" id="IPR029063">
    <property type="entry name" value="SAM-dependent_MTases_sf"/>
</dbReference>
<dbReference type="Proteomes" id="UP000192738">
    <property type="component" value="Unassembled WGS sequence"/>
</dbReference>
<dbReference type="GO" id="GO:0032259">
    <property type="term" value="P:methylation"/>
    <property type="evidence" value="ECO:0007669"/>
    <property type="project" value="UniProtKB-KW"/>
</dbReference>
<keyword evidence="2" id="KW-0808">Transferase</keyword>
<dbReference type="STRING" id="112901.SAMN04488500_1158"/>
<accession>A0A1W2DE31</accession>
<evidence type="ECO:0000259" key="1">
    <source>
        <dbReference type="Pfam" id="PF13847"/>
    </source>
</evidence>
<evidence type="ECO:0000313" key="3">
    <source>
        <dbReference type="Proteomes" id="UP000192738"/>
    </source>
</evidence>
<evidence type="ECO:0000313" key="2">
    <source>
        <dbReference type="EMBL" id="SMC95504.1"/>
    </source>
</evidence>
<keyword evidence="3" id="KW-1185">Reference proteome</keyword>
<proteinExistence type="predicted"/>
<gene>
    <name evidence="2" type="ORF">SAMN04488500_1158</name>
</gene>
<dbReference type="InterPro" id="IPR025714">
    <property type="entry name" value="Methyltranfer_dom"/>
</dbReference>
<sequence length="255" mass="28891">MEEITIHEFDFALINEFFTELERQGPGSSEETIRALGFIDNLSNKTKIADLGCGTGAQTMVLAQNTEATITALDLYAGSIDKLNATAVKLGLQNRVKGIVGSMDNLPFQNDEFDLIWSEGAIANIGFEKGLNHWKGFLKKDGYVAVTYESWFTDERPAEIEKWWLDAVPEISTIGHNISIMQKTGYIPVAAFTLPENCWIDNYLIPQKARQEEFLKKHTGNKTAEDLIALMRREADLYSKYKQYYGYVFYIGKKM</sequence>
<name>A0A1W2DE31_9FIRM</name>
<keyword evidence="2" id="KW-0489">Methyltransferase</keyword>
<protein>
    <submittedName>
        <fullName evidence="2">Methyltransferase domain-containing protein</fullName>
    </submittedName>
</protein>
<dbReference type="Pfam" id="PF13847">
    <property type="entry name" value="Methyltransf_31"/>
    <property type="match status" value="1"/>
</dbReference>
<dbReference type="GO" id="GO:0008168">
    <property type="term" value="F:methyltransferase activity"/>
    <property type="evidence" value="ECO:0007669"/>
    <property type="project" value="UniProtKB-KW"/>
</dbReference>
<dbReference type="CDD" id="cd02440">
    <property type="entry name" value="AdoMet_MTases"/>
    <property type="match status" value="1"/>
</dbReference>
<dbReference type="AlphaFoldDB" id="A0A1W2DE31"/>
<feature type="domain" description="Methyltransferase" evidence="1">
    <location>
        <begin position="43"/>
        <end position="163"/>
    </location>
</feature>
<dbReference type="EMBL" id="FWXI01000015">
    <property type="protein sequence ID" value="SMC95504.1"/>
    <property type="molecule type" value="Genomic_DNA"/>
</dbReference>
<dbReference type="Gene3D" id="3.40.50.150">
    <property type="entry name" value="Vaccinia Virus protein VP39"/>
    <property type="match status" value="1"/>
</dbReference>
<organism evidence="2 3">
    <name type="scientific">Sporomusa malonica</name>
    <dbReference type="NCBI Taxonomy" id="112901"/>
    <lineage>
        <taxon>Bacteria</taxon>
        <taxon>Bacillati</taxon>
        <taxon>Bacillota</taxon>
        <taxon>Negativicutes</taxon>
        <taxon>Selenomonadales</taxon>
        <taxon>Sporomusaceae</taxon>
        <taxon>Sporomusa</taxon>
    </lineage>
</organism>
<dbReference type="OrthoDB" id="9772751at2"/>
<dbReference type="SUPFAM" id="SSF53335">
    <property type="entry name" value="S-adenosyl-L-methionine-dependent methyltransferases"/>
    <property type="match status" value="1"/>
</dbReference>
<dbReference type="RefSeq" id="WP_084576965.1">
    <property type="nucleotide sequence ID" value="NZ_CP155572.1"/>
</dbReference>
<reference evidence="2 3" key="1">
    <citation type="submission" date="2017-04" db="EMBL/GenBank/DDBJ databases">
        <authorList>
            <person name="Afonso C.L."/>
            <person name="Miller P.J."/>
            <person name="Scott M.A."/>
            <person name="Spackman E."/>
            <person name="Goraichik I."/>
            <person name="Dimitrov K.M."/>
            <person name="Suarez D.L."/>
            <person name="Swayne D.E."/>
        </authorList>
    </citation>
    <scope>NUCLEOTIDE SEQUENCE [LARGE SCALE GENOMIC DNA]</scope>
    <source>
        <strain evidence="2 3">DSM 5090</strain>
    </source>
</reference>